<evidence type="ECO:0000313" key="1">
    <source>
        <dbReference type="EMBL" id="CEK47331.1"/>
    </source>
</evidence>
<proteinExistence type="predicted"/>
<accession>A0A0B6XUY8</accession>
<feature type="non-terminal residue" evidence="1">
    <location>
        <position position="1"/>
    </location>
</feature>
<protein>
    <submittedName>
        <fullName evidence="1">Uncharacterized protein</fullName>
    </submittedName>
</protein>
<sequence length="60" mass="6649">VVKPLPCTPKDGRSDQDCAVLVLFTGVYFVQRLPRNFAGACAFTWLVTYASKKRLGSKDI</sequence>
<gene>
    <name evidence="1" type="primary">ORF1130</name>
</gene>
<name>A0A0B6XUY8_9EUPU</name>
<reference evidence="1" key="1">
    <citation type="submission" date="2014-12" db="EMBL/GenBank/DDBJ databases">
        <title>Insight into the proteome of Arion vulgaris.</title>
        <authorList>
            <person name="Aradska J."/>
            <person name="Bulat T."/>
            <person name="Smidak R."/>
            <person name="Sarate P."/>
            <person name="Gangsoo J."/>
            <person name="Sialana F."/>
            <person name="Bilban M."/>
            <person name="Lubec G."/>
        </authorList>
    </citation>
    <scope>NUCLEOTIDE SEQUENCE</scope>
    <source>
        <tissue evidence="1">Skin</tissue>
    </source>
</reference>
<dbReference type="EMBL" id="HACG01000466">
    <property type="protein sequence ID" value="CEK47331.1"/>
    <property type="molecule type" value="Transcribed_RNA"/>
</dbReference>
<organism evidence="1">
    <name type="scientific">Arion vulgaris</name>
    <dbReference type="NCBI Taxonomy" id="1028688"/>
    <lineage>
        <taxon>Eukaryota</taxon>
        <taxon>Metazoa</taxon>
        <taxon>Spiralia</taxon>
        <taxon>Lophotrochozoa</taxon>
        <taxon>Mollusca</taxon>
        <taxon>Gastropoda</taxon>
        <taxon>Heterobranchia</taxon>
        <taxon>Euthyneura</taxon>
        <taxon>Panpulmonata</taxon>
        <taxon>Eupulmonata</taxon>
        <taxon>Stylommatophora</taxon>
        <taxon>Helicina</taxon>
        <taxon>Arionoidea</taxon>
        <taxon>Arionidae</taxon>
        <taxon>Arion</taxon>
    </lineage>
</organism>
<dbReference type="AlphaFoldDB" id="A0A0B6XUY8"/>